<dbReference type="EMBL" id="BJCL01000019">
    <property type="protein sequence ID" value="GCL65757.1"/>
    <property type="molecule type" value="Genomic_DNA"/>
</dbReference>
<evidence type="ECO:0000256" key="4">
    <source>
        <dbReference type="ARBA" id="ARBA00022452"/>
    </source>
</evidence>
<feature type="domain" description="TonB-dependent receptor plug" evidence="15">
    <location>
        <begin position="83"/>
        <end position="182"/>
    </location>
</feature>
<keyword evidence="5 10" id="KW-0812">Transmembrane</keyword>
<dbReference type="RefSeq" id="WP_137735454.1">
    <property type="nucleotide sequence ID" value="NZ_BJCL01000019.1"/>
</dbReference>
<evidence type="ECO:0000259" key="15">
    <source>
        <dbReference type="Pfam" id="PF07715"/>
    </source>
</evidence>
<dbReference type="InterPro" id="IPR000531">
    <property type="entry name" value="Beta-barrel_TonB"/>
</dbReference>
<evidence type="ECO:0000256" key="10">
    <source>
        <dbReference type="PROSITE-ProRule" id="PRU01360"/>
    </source>
</evidence>
<keyword evidence="7 10" id="KW-0472">Membrane</keyword>
<keyword evidence="3 10" id="KW-0813">Transport</keyword>
<dbReference type="Gene3D" id="2.40.170.20">
    <property type="entry name" value="TonB-dependent receptor, beta-barrel domain"/>
    <property type="match status" value="1"/>
</dbReference>
<sequence length="771" mass="82132">MTRPLDTTLPLLGALAAGFGLHAPAWAQAAAPAATPPAAASAADDTAGTTTLPVVRARAAAEPTTKQTLQTNQTNLGKGTQDLRDIPQSVTVMTERLIDDAKLDTLRQALHYTAGITFAATENGTDQDIRMRGFPVATTGDLLIDGMKDPSQYDRDSFNYDRIEVMRGSASMLFGRGSTGGVINQVNKKPALYGRNEVVTTLGTGGHVRLTGDIHQRLGEDAALRINAMAQEADNHGARVSKQGFAPTLGLGLGTRDEITVGLFHLNVDNVPMANLRYLGGSVASQIPAKNFYGTDSDYLRGEATYGTASWTHKFGDGSTLKTQLRSGTYKRSTWGTTAGYCGAALTVNATCPAGTAAVTAATLNGNTALTRSGLAPRSDTITGSYLQSDYSRKFQALGLRHELLAGVDWSHEAADRYTAYGAVGTNYNKGGTTVGTPDDSRQLAAAPTYRKGSDYSGSAVGVYAQDLVALTPEWKLLAGLRYDRVKATMHSLAYANTATPTTPTSTTASELSYPGLWSRRFGVLYQPGPFQSFHLSYGTSFNTSADTYQYTTQQTASVGAEKSRNLELGAKLDWLEGALSTRMALYRSEKYNERTTDSDFAGTFPVLSGQRHTQGLEVDVVGKLTPALEVYLSFSHVFRAVIDKVGTAVVPGTTTGYTTYIGAPVGLTPKNTGALWASYQLTPKWRVAGGIRGASENRPLIGGTAAASKTARAPGYVAYDAMLEYTISEDAYLQLNAVNLTDKVYGDQLYPGFYTPGEARSLKATVGLKF</sequence>
<proteinExistence type="inferred from homology"/>
<evidence type="ECO:0000313" key="17">
    <source>
        <dbReference type="Proteomes" id="UP000301751"/>
    </source>
</evidence>
<keyword evidence="6 11" id="KW-0798">TonB box</keyword>
<name>A0A480B093_9BURK</name>
<dbReference type="InterPro" id="IPR036942">
    <property type="entry name" value="Beta-barrel_TonB_sf"/>
</dbReference>
<keyword evidence="13" id="KW-0732">Signal</keyword>
<dbReference type="PANTHER" id="PTHR32552">
    <property type="entry name" value="FERRICHROME IRON RECEPTOR-RELATED"/>
    <property type="match status" value="1"/>
</dbReference>
<dbReference type="CDD" id="cd01347">
    <property type="entry name" value="ligand_gated_channel"/>
    <property type="match status" value="1"/>
</dbReference>
<evidence type="ECO:0000256" key="7">
    <source>
        <dbReference type="ARBA" id="ARBA00023136"/>
    </source>
</evidence>
<dbReference type="GO" id="GO:0015344">
    <property type="term" value="F:siderophore uptake transmembrane transporter activity"/>
    <property type="evidence" value="ECO:0007669"/>
    <property type="project" value="TreeGrafter"/>
</dbReference>
<evidence type="ECO:0000256" key="9">
    <source>
        <dbReference type="ARBA" id="ARBA00023237"/>
    </source>
</evidence>
<organism evidence="16 17">
    <name type="scientific">Pseudaquabacterium pictum</name>
    <dbReference type="NCBI Taxonomy" id="2315236"/>
    <lineage>
        <taxon>Bacteria</taxon>
        <taxon>Pseudomonadati</taxon>
        <taxon>Pseudomonadota</taxon>
        <taxon>Betaproteobacteria</taxon>
        <taxon>Burkholderiales</taxon>
        <taxon>Sphaerotilaceae</taxon>
        <taxon>Pseudaquabacterium</taxon>
    </lineage>
</organism>
<evidence type="ECO:0000256" key="3">
    <source>
        <dbReference type="ARBA" id="ARBA00022448"/>
    </source>
</evidence>
<evidence type="ECO:0000256" key="12">
    <source>
        <dbReference type="SAM" id="MobiDB-lite"/>
    </source>
</evidence>
<comment type="similarity">
    <text evidence="2 10 11">Belongs to the TonB-dependent receptor family.</text>
</comment>
<evidence type="ECO:0000256" key="13">
    <source>
        <dbReference type="SAM" id="SignalP"/>
    </source>
</evidence>
<feature type="domain" description="TonB-dependent receptor-like beta-barrel" evidence="14">
    <location>
        <begin position="278"/>
        <end position="741"/>
    </location>
</feature>
<dbReference type="Proteomes" id="UP000301751">
    <property type="component" value="Unassembled WGS sequence"/>
</dbReference>
<evidence type="ECO:0000259" key="14">
    <source>
        <dbReference type="Pfam" id="PF00593"/>
    </source>
</evidence>
<dbReference type="PANTHER" id="PTHR32552:SF83">
    <property type="entry name" value="BLR3904 PROTEIN"/>
    <property type="match status" value="1"/>
</dbReference>
<keyword evidence="4 10" id="KW-1134">Transmembrane beta strand</keyword>
<dbReference type="PROSITE" id="PS52016">
    <property type="entry name" value="TONB_DEPENDENT_REC_3"/>
    <property type="match status" value="1"/>
</dbReference>
<keyword evidence="17" id="KW-1185">Reference proteome</keyword>
<evidence type="ECO:0000256" key="8">
    <source>
        <dbReference type="ARBA" id="ARBA00023170"/>
    </source>
</evidence>
<evidence type="ECO:0000256" key="6">
    <source>
        <dbReference type="ARBA" id="ARBA00023077"/>
    </source>
</evidence>
<dbReference type="Pfam" id="PF07715">
    <property type="entry name" value="Plug"/>
    <property type="match status" value="1"/>
</dbReference>
<protein>
    <submittedName>
        <fullName evidence="16">Catecholate siderophore receptor Fiu</fullName>
    </submittedName>
</protein>
<feature type="region of interest" description="Disordered" evidence="12">
    <location>
        <begin position="60"/>
        <end position="82"/>
    </location>
</feature>
<comment type="caution">
    <text evidence="16">The sequence shown here is derived from an EMBL/GenBank/DDBJ whole genome shotgun (WGS) entry which is preliminary data.</text>
</comment>
<dbReference type="GO" id="GO:0009279">
    <property type="term" value="C:cell outer membrane"/>
    <property type="evidence" value="ECO:0007669"/>
    <property type="project" value="UniProtKB-SubCell"/>
</dbReference>
<dbReference type="InterPro" id="IPR012910">
    <property type="entry name" value="Plug_dom"/>
</dbReference>
<gene>
    <name evidence="16" type="primary">fiu</name>
    <name evidence="16" type="ORF">AQPW35_48380</name>
</gene>
<evidence type="ECO:0000256" key="5">
    <source>
        <dbReference type="ARBA" id="ARBA00022692"/>
    </source>
</evidence>
<evidence type="ECO:0000256" key="1">
    <source>
        <dbReference type="ARBA" id="ARBA00004571"/>
    </source>
</evidence>
<dbReference type="Pfam" id="PF00593">
    <property type="entry name" value="TonB_dep_Rec_b-barrel"/>
    <property type="match status" value="1"/>
</dbReference>
<feature type="compositionally biased region" description="Low complexity" evidence="12">
    <location>
        <begin position="64"/>
        <end position="76"/>
    </location>
</feature>
<dbReference type="OrthoDB" id="9790771at2"/>
<keyword evidence="9 10" id="KW-0998">Cell outer membrane</keyword>
<evidence type="ECO:0000256" key="2">
    <source>
        <dbReference type="ARBA" id="ARBA00009810"/>
    </source>
</evidence>
<dbReference type="SUPFAM" id="SSF56935">
    <property type="entry name" value="Porins"/>
    <property type="match status" value="1"/>
</dbReference>
<evidence type="ECO:0000256" key="11">
    <source>
        <dbReference type="RuleBase" id="RU003357"/>
    </source>
</evidence>
<reference evidence="17" key="1">
    <citation type="submission" date="2019-03" db="EMBL/GenBank/DDBJ databases">
        <title>Aquabacterium pictum sp.nov., the first bacteriochlorophyll a-containing freshwater bacterium in the genus Aquabacterium of the class Betaproteobacteria.</title>
        <authorList>
            <person name="Hirose S."/>
            <person name="Tank M."/>
            <person name="Hara E."/>
            <person name="Tamaki H."/>
            <person name="Takaichi S."/>
            <person name="Haruta S."/>
            <person name="Hanada S."/>
        </authorList>
    </citation>
    <scope>NUCLEOTIDE SEQUENCE [LARGE SCALE GENOMIC DNA]</scope>
    <source>
        <strain evidence="17">W35</strain>
    </source>
</reference>
<dbReference type="InterPro" id="IPR039426">
    <property type="entry name" value="TonB-dep_rcpt-like"/>
</dbReference>
<feature type="chain" id="PRO_5019792545" evidence="13">
    <location>
        <begin position="30"/>
        <end position="771"/>
    </location>
</feature>
<dbReference type="InterPro" id="IPR037066">
    <property type="entry name" value="Plug_dom_sf"/>
</dbReference>
<dbReference type="Gene3D" id="2.170.130.10">
    <property type="entry name" value="TonB-dependent receptor, plug domain"/>
    <property type="match status" value="1"/>
</dbReference>
<evidence type="ECO:0000313" key="16">
    <source>
        <dbReference type="EMBL" id="GCL65757.1"/>
    </source>
</evidence>
<accession>A0A480B093</accession>
<comment type="subcellular location">
    <subcellularLocation>
        <location evidence="1 10">Cell outer membrane</location>
        <topology evidence="1 10">Multi-pass membrane protein</topology>
    </subcellularLocation>
</comment>
<feature type="signal peptide" evidence="13">
    <location>
        <begin position="1"/>
        <end position="29"/>
    </location>
</feature>
<keyword evidence="8 16" id="KW-0675">Receptor</keyword>
<dbReference type="AlphaFoldDB" id="A0A480B093"/>